<dbReference type="PANTHER" id="PTHR24096:SF149">
    <property type="entry name" value="AMP-BINDING DOMAIN-CONTAINING PROTEIN-RELATED"/>
    <property type="match status" value="1"/>
</dbReference>
<sequence length="937" mass="104077">MAAYTTITGALQLHAKHIPQRPAFIFHDCQGGRQVLTYELIYRLGGRWAAVLKASGLGRGHFILNTLPNSPERAVCETGILLSGAVSVNGQCQLADGSDILHGLQKSQATAIVLDPDVHNSPWNPLRTHLELIGQNDVACEKLPSLRKVFFIRRREKGSDDDFLSHLENLDDWFYDDSISVDDICGVFTTSGSTGFSKLVVKTHGDIAHFVKKRALLEEQKKQRYERSVFDSDWKLKELFLGGQPITKQIMEAASAFSDKIKVGYGGTDIGMISFLDVDDINKYNDFDCGSPAPGVEIKIVNTEDEGTIMPTGERGLILVKHMDTVISYLNDPDATKALYTSDGFIRTGDIGKLTYDGHLIVEGRGSDAISRGMYIFYPGWLETRIRRCPGVVDVAVVGVPDPVVGEELCACLLLESDDITVQSVREFVEKDIVTSIDDPLSPRPRFYFKFDSFPLTSTDKTYRRVIRDEATARAMQRRCSDAVENIRRKSHTTASLEEQKKQQYERSVFDDNWKLKELYLAGQPITKQIMEAASAFSDKIKVAYGGTEFGMISFPDVDDPNKYNDFDCGTPTLGVEIKIVNTEHEGTIMPTGERGLILVKHVDSRVQLLNEPDATKALYTSDGFFRTGDIGKLTADGHLIVEGRGSDAISRGMYIFYPGWLETRIRRCPGVVDVAVVGVPDPVVGEELCACLLLESDDITVQSVQEFVEKDIVTSIDDPLSKNKTYITNRDSELSHEDTPLSVNWKKRKVLTQELWRLSRQSPGPCSYMLNSYHNVRHSSSTTATGVARSSPTRLIYRLGGRWAAVLKASGLGRGHFILNTLPNSPERAVCETGILLSGAVSVNGQCQLADGSDILHGLDKSQATAIVLDPDVDNSPWNPLRTRLQLSGQNDVACEKLPSLRKVFFIRRSEKGSDDDFLSHLENQRLVLRRQYQCG</sequence>
<proteinExistence type="inferred from homology"/>
<evidence type="ECO:0000313" key="5">
    <source>
        <dbReference type="EMBL" id="PVD39215.1"/>
    </source>
</evidence>
<feature type="domain" description="AMP-binding enzyme C-terminal" evidence="4">
    <location>
        <begin position="383"/>
        <end position="461"/>
    </location>
</feature>
<comment type="caution">
    <text evidence="5">The sequence shown here is derived from an EMBL/GenBank/DDBJ whole genome shotgun (WGS) entry which is preliminary data.</text>
</comment>
<reference evidence="5 6" key="1">
    <citation type="submission" date="2018-04" db="EMBL/GenBank/DDBJ databases">
        <title>The genome of golden apple snail Pomacea canaliculata provides insight into stress tolerance and invasive adaptation.</title>
        <authorList>
            <person name="Liu C."/>
            <person name="Liu B."/>
            <person name="Ren Y."/>
            <person name="Zhang Y."/>
            <person name="Wang H."/>
            <person name="Li S."/>
            <person name="Jiang F."/>
            <person name="Yin L."/>
            <person name="Zhang G."/>
            <person name="Qian W."/>
            <person name="Fan W."/>
        </authorList>
    </citation>
    <scope>NUCLEOTIDE SEQUENCE [LARGE SCALE GENOMIC DNA]</scope>
    <source>
        <strain evidence="5">SZHN2017</strain>
        <tissue evidence="5">Muscle</tissue>
    </source>
</reference>
<name>A0A2T7Q0L2_POMCA</name>
<dbReference type="Proteomes" id="UP000245119">
    <property type="component" value="Linkage Group LG1"/>
</dbReference>
<keyword evidence="2" id="KW-0436">Ligase</keyword>
<comment type="similarity">
    <text evidence="1">Belongs to the ATP-dependent AMP-binding enzyme family.</text>
</comment>
<dbReference type="GO" id="GO:0016405">
    <property type="term" value="F:CoA-ligase activity"/>
    <property type="evidence" value="ECO:0007669"/>
    <property type="project" value="TreeGrafter"/>
</dbReference>
<evidence type="ECO:0000259" key="4">
    <source>
        <dbReference type="Pfam" id="PF13193"/>
    </source>
</evidence>
<dbReference type="Pfam" id="PF00501">
    <property type="entry name" value="AMP-binding"/>
    <property type="match status" value="3"/>
</dbReference>
<dbReference type="Gene3D" id="3.40.50.12780">
    <property type="entry name" value="N-terminal domain of ligase-like"/>
    <property type="match status" value="3"/>
</dbReference>
<feature type="domain" description="AMP-dependent synthetase/ligase" evidence="3">
    <location>
        <begin position="235"/>
        <end position="325"/>
    </location>
</feature>
<dbReference type="Pfam" id="PF13193">
    <property type="entry name" value="AMP-binding_C"/>
    <property type="match status" value="2"/>
</dbReference>
<dbReference type="AlphaFoldDB" id="A0A2T7Q0L2"/>
<dbReference type="STRING" id="400727.A0A2T7Q0L2"/>
<organism evidence="5 6">
    <name type="scientific">Pomacea canaliculata</name>
    <name type="common">Golden apple snail</name>
    <dbReference type="NCBI Taxonomy" id="400727"/>
    <lineage>
        <taxon>Eukaryota</taxon>
        <taxon>Metazoa</taxon>
        <taxon>Spiralia</taxon>
        <taxon>Lophotrochozoa</taxon>
        <taxon>Mollusca</taxon>
        <taxon>Gastropoda</taxon>
        <taxon>Caenogastropoda</taxon>
        <taxon>Architaenioglossa</taxon>
        <taxon>Ampullarioidea</taxon>
        <taxon>Ampullariidae</taxon>
        <taxon>Pomacea</taxon>
    </lineage>
</organism>
<dbReference type="Gene3D" id="3.30.300.30">
    <property type="match status" value="2"/>
</dbReference>
<dbReference type="InterPro" id="IPR042099">
    <property type="entry name" value="ANL_N_sf"/>
</dbReference>
<protein>
    <recommendedName>
        <fullName evidence="7">AMP-dependent synthetase/ligase domain-containing protein</fullName>
    </recommendedName>
</protein>
<gene>
    <name evidence="5" type="ORF">C0Q70_01843</name>
</gene>
<dbReference type="OrthoDB" id="5953112at2759"/>
<feature type="domain" description="AMP-dependent synthetase/ligase" evidence="3">
    <location>
        <begin position="14"/>
        <end position="213"/>
    </location>
</feature>
<accession>A0A2T7Q0L2</accession>
<evidence type="ECO:0008006" key="7">
    <source>
        <dbReference type="Google" id="ProtNLM"/>
    </source>
</evidence>
<feature type="domain" description="AMP-dependent synthetase/ligase" evidence="3">
    <location>
        <begin position="505"/>
        <end position="601"/>
    </location>
</feature>
<dbReference type="EMBL" id="PZQS01000001">
    <property type="protein sequence ID" value="PVD39215.1"/>
    <property type="molecule type" value="Genomic_DNA"/>
</dbReference>
<keyword evidence="6" id="KW-1185">Reference proteome</keyword>
<feature type="domain" description="AMP-binding enzyme C-terminal" evidence="4">
    <location>
        <begin position="663"/>
        <end position="713"/>
    </location>
</feature>
<dbReference type="InterPro" id="IPR025110">
    <property type="entry name" value="AMP-bd_C"/>
</dbReference>
<evidence type="ECO:0000313" key="6">
    <source>
        <dbReference type="Proteomes" id="UP000245119"/>
    </source>
</evidence>
<dbReference type="InterPro" id="IPR045851">
    <property type="entry name" value="AMP-bd_C_sf"/>
</dbReference>
<dbReference type="SUPFAM" id="SSF56801">
    <property type="entry name" value="Acetyl-CoA synthetase-like"/>
    <property type="match status" value="3"/>
</dbReference>
<dbReference type="InterPro" id="IPR020845">
    <property type="entry name" value="AMP-binding_CS"/>
</dbReference>
<evidence type="ECO:0000259" key="3">
    <source>
        <dbReference type="Pfam" id="PF00501"/>
    </source>
</evidence>
<dbReference type="InterPro" id="IPR000873">
    <property type="entry name" value="AMP-dep_synth/lig_dom"/>
</dbReference>
<dbReference type="PANTHER" id="PTHR24096">
    <property type="entry name" value="LONG-CHAIN-FATTY-ACID--COA LIGASE"/>
    <property type="match status" value="1"/>
</dbReference>
<evidence type="ECO:0000256" key="2">
    <source>
        <dbReference type="ARBA" id="ARBA00022598"/>
    </source>
</evidence>
<dbReference type="Gene3D" id="3.40.50.980">
    <property type="match status" value="1"/>
</dbReference>
<dbReference type="PROSITE" id="PS00455">
    <property type="entry name" value="AMP_BINDING"/>
    <property type="match status" value="1"/>
</dbReference>
<evidence type="ECO:0000256" key="1">
    <source>
        <dbReference type="ARBA" id="ARBA00006432"/>
    </source>
</evidence>